<evidence type="ECO:0000313" key="2">
    <source>
        <dbReference type="Proteomes" id="UP000053097"/>
    </source>
</evidence>
<dbReference type="AlphaFoldDB" id="A0A026VZW1"/>
<dbReference type="EMBL" id="KK107628">
    <property type="protein sequence ID" value="EZA48419.1"/>
    <property type="molecule type" value="Genomic_DNA"/>
</dbReference>
<name>A0A026VZW1_OOCBI</name>
<evidence type="ECO:0000313" key="1">
    <source>
        <dbReference type="EMBL" id="EZA48419.1"/>
    </source>
</evidence>
<reference evidence="1 2" key="1">
    <citation type="journal article" date="2014" name="Curr. Biol.">
        <title>The genome of the clonal raider ant Cerapachys biroi.</title>
        <authorList>
            <person name="Oxley P.R."/>
            <person name="Ji L."/>
            <person name="Fetter-Pruneda I."/>
            <person name="McKenzie S.K."/>
            <person name="Li C."/>
            <person name="Hu H."/>
            <person name="Zhang G."/>
            <person name="Kronauer D.J."/>
        </authorList>
    </citation>
    <scope>NUCLEOTIDE SEQUENCE [LARGE SCALE GENOMIC DNA]</scope>
</reference>
<gene>
    <name evidence="1" type="ORF">X777_13809</name>
</gene>
<proteinExistence type="predicted"/>
<sequence>MKQIRWKHFDKVDYSQPFRSHRSDIAARLFYQFYSFTYSPAREALKDRLPPTSKLDLP</sequence>
<dbReference type="Proteomes" id="UP000053097">
    <property type="component" value="Unassembled WGS sequence"/>
</dbReference>
<accession>A0A026VZW1</accession>
<organism evidence="1 2">
    <name type="scientific">Ooceraea biroi</name>
    <name type="common">Clonal raider ant</name>
    <name type="synonym">Cerapachys biroi</name>
    <dbReference type="NCBI Taxonomy" id="2015173"/>
    <lineage>
        <taxon>Eukaryota</taxon>
        <taxon>Metazoa</taxon>
        <taxon>Ecdysozoa</taxon>
        <taxon>Arthropoda</taxon>
        <taxon>Hexapoda</taxon>
        <taxon>Insecta</taxon>
        <taxon>Pterygota</taxon>
        <taxon>Neoptera</taxon>
        <taxon>Endopterygota</taxon>
        <taxon>Hymenoptera</taxon>
        <taxon>Apocrita</taxon>
        <taxon>Aculeata</taxon>
        <taxon>Formicoidea</taxon>
        <taxon>Formicidae</taxon>
        <taxon>Dorylinae</taxon>
        <taxon>Ooceraea</taxon>
    </lineage>
</organism>
<keyword evidence="2" id="KW-1185">Reference proteome</keyword>
<protein>
    <submittedName>
        <fullName evidence="1">Uncharacterized protein</fullName>
    </submittedName>
</protein>